<evidence type="ECO:0000256" key="8">
    <source>
        <dbReference type="ARBA" id="ARBA00023277"/>
    </source>
</evidence>
<evidence type="ECO:0000256" key="4">
    <source>
        <dbReference type="ARBA" id="ARBA00022695"/>
    </source>
</evidence>
<proteinExistence type="inferred from homology"/>
<dbReference type="Gene3D" id="2.160.10.10">
    <property type="entry name" value="Hexapeptide repeat proteins"/>
    <property type="match status" value="1"/>
</dbReference>
<gene>
    <name evidence="11" type="ORF">SAMN04487974_10239</name>
</gene>
<dbReference type="InterPro" id="IPR005836">
    <property type="entry name" value="ADP_Glu_pyroP_CS"/>
</dbReference>
<evidence type="ECO:0000259" key="9">
    <source>
        <dbReference type="Pfam" id="PF00483"/>
    </source>
</evidence>
<keyword evidence="8" id="KW-0119">Carbohydrate metabolism</keyword>
<dbReference type="InterPro" id="IPR005835">
    <property type="entry name" value="NTP_transferase_dom"/>
</dbReference>
<dbReference type="InterPro" id="IPR029044">
    <property type="entry name" value="Nucleotide-diphossugar_trans"/>
</dbReference>
<evidence type="ECO:0000313" key="11">
    <source>
        <dbReference type="EMBL" id="SDG33144.1"/>
    </source>
</evidence>
<dbReference type="GO" id="GO:0008878">
    <property type="term" value="F:glucose-1-phosphate adenylyltransferase activity"/>
    <property type="evidence" value="ECO:0007669"/>
    <property type="project" value="InterPro"/>
</dbReference>
<dbReference type="STRING" id="440168.SAMN04487974_10239"/>
<evidence type="ECO:0000256" key="2">
    <source>
        <dbReference type="ARBA" id="ARBA00022600"/>
    </source>
</evidence>
<dbReference type="SUPFAM" id="SSF53448">
    <property type="entry name" value="Nucleotide-diphospho-sugar transferases"/>
    <property type="match status" value="1"/>
</dbReference>
<evidence type="ECO:0000256" key="7">
    <source>
        <dbReference type="ARBA" id="ARBA00023056"/>
    </source>
</evidence>
<feature type="domain" description="Nucleotidyl transferase" evidence="9">
    <location>
        <begin position="19"/>
        <end position="270"/>
    </location>
</feature>
<evidence type="ECO:0000259" key="10">
    <source>
        <dbReference type="Pfam" id="PF24894"/>
    </source>
</evidence>
<keyword evidence="6" id="KW-0067">ATP-binding</keyword>
<dbReference type="InterPro" id="IPR011831">
    <property type="entry name" value="ADP-Glc_PPase"/>
</dbReference>
<dbReference type="Pfam" id="PF24894">
    <property type="entry name" value="Hexapep_GlmU"/>
    <property type="match status" value="1"/>
</dbReference>
<keyword evidence="3 11" id="KW-0808">Transferase</keyword>
<evidence type="ECO:0000256" key="1">
    <source>
        <dbReference type="ARBA" id="ARBA00010443"/>
    </source>
</evidence>
<evidence type="ECO:0000256" key="3">
    <source>
        <dbReference type="ARBA" id="ARBA00022679"/>
    </source>
</evidence>
<keyword evidence="12" id="KW-1185">Reference proteome</keyword>
<organism evidence="11 12">
    <name type="scientific">Pelagibacterium luteolum</name>
    <dbReference type="NCBI Taxonomy" id="440168"/>
    <lineage>
        <taxon>Bacteria</taxon>
        <taxon>Pseudomonadati</taxon>
        <taxon>Pseudomonadota</taxon>
        <taxon>Alphaproteobacteria</taxon>
        <taxon>Hyphomicrobiales</taxon>
        <taxon>Devosiaceae</taxon>
        <taxon>Pelagibacterium</taxon>
    </lineage>
</organism>
<dbReference type="Gene3D" id="3.90.550.10">
    <property type="entry name" value="Spore Coat Polysaccharide Biosynthesis Protein SpsA, Chain A"/>
    <property type="match status" value="1"/>
</dbReference>
<comment type="similarity">
    <text evidence="1">Belongs to the bacterial/plant glucose-1-phosphate adenylyltransferase family.</text>
</comment>
<dbReference type="Proteomes" id="UP000199495">
    <property type="component" value="Unassembled WGS sequence"/>
</dbReference>
<sequence length="388" mass="41677">MTVALQSPSADTDLSGVATILLAGGKGTRLHELTVAESKPAVFFAGANRIIDFSMANAARAGLSSLIVATQFAPDTLHAHLPHRWAGHFPQGNLLLRDGRNAYLGTADAVRRNWAEIEALGATEILVLAADHIYEMDYGALIADHRRSGADVTVAVDVVPRAEASGFGVMHARADGRIIAFHEKPANPPSIEGQPDKSLASMGIYVFSRAWLQSALAEDEDATDFGHHIIPHAVEQGGANAWRLPPSTATGKSYWRDVGTLDALRLAHLDFAAAPPVVLPGPQSGHKWRFGADSIVMPGATTSSWVRLSRAIVAPGAKLPPGLVVGEDPLEDRKWFRRTAEGTILITQPMLDRRAEQRSPTTMVTLRRASRNTFSPAGLRPAMENRNA</sequence>
<dbReference type="PANTHER" id="PTHR43523">
    <property type="entry name" value="GLUCOSE-1-PHOSPHATE ADENYLYLTRANSFERASE-RELATED"/>
    <property type="match status" value="1"/>
</dbReference>
<evidence type="ECO:0000256" key="6">
    <source>
        <dbReference type="ARBA" id="ARBA00022840"/>
    </source>
</evidence>
<dbReference type="PROSITE" id="PS00808">
    <property type="entry name" value="ADP_GLC_PYROPHOSPH_1"/>
    <property type="match status" value="1"/>
</dbReference>
<protein>
    <submittedName>
        <fullName evidence="11">Glucose-1-phosphate adenylyltransferase</fullName>
    </submittedName>
</protein>
<dbReference type="PANTHER" id="PTHR43523:SF2">
    <property type="entry name" value="GLUCOSE-1-PHOSPHATE ADENYLYLTRANSFERASE"/>
    <property type="match status" value="1"/>
</dbReference>
<dbReference type="RefSeq" id="WP_210183883.1">
    <property type="nucleotide sequence ID" value="NZ_FNCS01000002.1"/>
</dbReference>
<name>A0A1G7TDN9_9HYPH</name>
<keyword evidence="7" id="KW-0320">Glycogen biosynthesis</keyword>
<dbReference type="GO" id="GO:0005978">
    <property type="term" value="P:glycogen biosynthetic process"/>
    <property type="evidence" value="ECO:0007669"/>
    <property type="project" value="UniProtKB-KW"/>
</dbReference>
<dbReference type="AlphaFoldDB" id="A0A1G7TDN9"/>
<reference evidence="11 12" key="1">
    <citation type="submission" date="2016-10" db="EMBL/GenBank/DDBJ databases">
        <authorList>
            <person name="de Groot N.N."/>
        </authorList>
    </citation>
    <scope>NUCLEOTIDE SEQUENCE [LARGE SCALE GENOMIC DNA]</scope>
    <source>
        <strain evidence="11 12">CGMCC 1.10267</strain>
    </source>
</reference>
<evidence type="ECO:0000256" key="5">
    <source>
        <dbReference type="ARBA" id="ARBA00022741"/>
    </source>
</evidence>
<evidence type="ECO:0000313" key="12">
    <source>
        <dbReference type="Proteomes" id="UP000199495"/>
    </source>
</evidence>
<keyword evidence="2" id="KW-0321">Glycogen metabolism</keyword>
<dbReference type="InterPro" id="IPR056818">
    <property type="entry name" value="GlmU/GlgC-like_hexapep"/>
</dbReference>
<dbReference type="Pfam" id="PF00483">
    <property type="entry name" value="NTP_transferase"/>
    <property type="match status" value="1"/>
</dbReference>
<dbReference type="GO" id="GO:0005524">
    <property type="term" value="F:ATP binding"/>
    <property type="evidence" value="ECO:0007669"/>
    <property type="project" value="UniProtKB-KW"/>
</dbReference>
<dbReference type="EMBL" id="FNCS01000002">
    <property type="protein sequence ID" value="SDG33144.1"/>
    <property type="molecule type" value="Genomic_DNA"/>
</dbReference>
<feature type="domain" description="Glucose-1-phosphate adenylyltransferase/Bifunctional protein GlmU-like C-terminal hexapeptide" evidence="10">
    <location>
        <begin position="293"/>
        <end position="346"/>
    </location>
</feature>
<accession>A0A1G7TDN9</accession>
<keyword evidence="4 11" id="KW-0548">Nucleotidyltransferase</keyword>
<keyword evidence="5" id="KW-0547">Nucleotide-binding</keyword>